<evidence type="ECO:0000256" key="1">
    <source>
        <dbReference type="SAM" id="Phobius"/>
    </source>
</evidence>
<keyword evidence="1" id="KW-0812">Transmembrane</keyword>
<sequence>MKYRDRFIPVSYIFGIRLLSITWVVLRQVNYTSTFKESKIMYLECFPQTHQSAVIKCPKFRKSSEQIWITDDGTVTPSRIPMKISSPLNILGKDILKFSIFLTFLAKP</sequence>
<feature type="transmembrane region" description="Helical" evidence="1">
    <location>
        <begin position="7"/>
        <end position="26"/>
    </location>
</feature>
<comment type="caution">
    <text evidence="2">The sequence shown here is derived from an EMBL/GenBank/DDBJ whole genome shotgun (WGS) entry which is preliminary data.</text>
</comment>
<keyword evidence="1" id="KW-1133">Transmembrane helix</keyword>
<dbReference type="Proteomes" id="UP001054945">
    <property type="component" value="Unassembled WGS sequence"/>
</dbReference>
<accession>A0AAV4MTN5</accession>
<evidence type="ECO:0000313" key="2">
    <source>
        <dbReference type="EMBL" id="GIX74756.1"/>
    </source>
</evidence>
<gene>
    <name evidence="2" type="ORF">CEXT_313891</name>
</gene>
<dbReference type="EMBL" id="BPLR01020093">
    <property type="protein sequence ID" value="GIX74756.1"/>
    <property type="molecule type" value="Genomic_DNA"/>
</dbReference>
<keyword evidence="3" id="KW-1185">Reference proteome</keyword>
<name>A0AAV4MTN5_CAEEX</name>
<proteinExistence type="predicted"/>
<protein>
    <submittedName>
        <fullName evidence="2">Uncharacterized protein</fullName>
    </submittedName>
</protein>
<keyword evidence="1" id="KW-0472">Membrane</keyword>
<organism evidence="2 3">
    <name type="scientific">Caerostris extrusa</name>
    <name type="common">Bark spider</name>
    <name type="synonym">Caerostris bankana</name>
    <dbReference type="NCBI Taxonomy" id="172846"/>
    <lineage>
        <taxon>Eukaryota</taxon>
        <taxon>Metazoa</taxon>
        <taxon>Ecdysozoa</taxon>
        <taxon>Arthropoda</taxon>
        <taxon>Chelicerata</taxon>
        <taxon>Arachnida</taxon>
        <taxon>Araneae</taxon>
        <taxon>Araneomorphae</taxon>
        <taxon>Entelegynae</taxon>
        <taxon>Araneoidea</taxon>
        <taxon>Araneidae</taxon>
        <taxon>Caerostris</taxon>
    </lineage>
</organism>
<reference evidence="2 3" key="1">
    <citation type="submission" date="2021-06" db="EMBL/GenBank/DDBJ databases">
        <title>Caerostris extrusa draft genome.</title>
        <authorList>
            <person name="Kono N."/>
            <person name="Arakawa K."/>
        </authorList>
    </citation>
    <scope>NUCLEOTIDE SEQUENCE [LARGE SCALE GENOMIC DNA]</scope>
</reference>
<evidence type="ECO:0000313" key="3">
    <source>
        <dbReference type="Proteomes" id="UP001054945"/>
    </source>
</evidence>
<dbReference type="AlphaFoldDB" id="A0AAV4MTN5"/>